<dbReference type="Gene3D" id="3.30.710.10">
    <property type="entry name" value="Potassium Channel Kv1.1, Chain A"/>
    <property type="match status" value="1"/>
</dbReference>
<dbReference type="AlphaFoldDB" id="A0A2C9LNU0"/>
<dbReference type="SMART" id="SM00875">
    <property type="entry name" value="BACK"/>
    <property type="match status" value="1"/>
</dbReference>
<dbReference type="Proteomes" id="UP000076420">
    <property type="component" value="Unassembled WGS sequence"/>
</dbReference>
<dbReference type="Pfam" id="PF07707">
    <property type="entry name" value="BACK"/>
    <property type="match status" value="1"/>
</dbReference>
<evidence type="ECO:0000313" key="2">
    <source>
        <dbReference type="EnsemblMetazoa" id="BGLB033331-PB"/>
    </source>
</evidence>
<dbReference type="Pfam" id="PF00651">
    <property type="entry name" value="BTB"/>
    <property type="match status" value="1"/>
</dbReference>
<dbReference type="InterPro" id="IPR051481">
    <property type="entry name" value="BTB-POZ/Galectin-3-binding"/>
</dbReference>
<accession>A0A2C9LNU0</accession>
<dbReference type="InterPro" id="IPR000210">
    <property type="entry name" value="BTB/POZ_dom"/>
</dbReference>
<dbReference type="PANTHER" id="PTHR24410">
    <property type="entry name" value="HL07962P-RELATED"/>
    <property type="match status" value="1"/>
</dbReference>
<dbReference type="VEuPathDB" id="VectorBase:BGLAX_036730"/>
<sequence length="391" mass="45122">MVVFSHISSSFNQPDTSDVALRVGTQVFYCHKFILANSSEVFKVMMYSSCWPESKMSEIILREHERHCKQFEKFLAYFYKSEVTVCQKCVDSLIFLADKYLVGNLKNLCVTYMAEQVRHMSIQRTLEWFKTARFLCLEDLSQKCLEIICWNSYEVVESPDWKNLDKELVLSMLKNSDLVIQGEYTLFLALLNWLTERTLAHASELLPFIRFSQMKVYELQAVKNSILCQDKELKSLIKKLVSKAYKLRALLSHQSELNLSFGKDYYKPRNYLDFSVDDFKLRENIRCGITSTVQAISSAIPSETCNAEWQLTYRKFNNANTGSLRFVCQNSEAGEGFAQAVILIKESLRVINVIKSDVTTYAPQAHLALDVSLPEGNLRENLTILIKFIPK</sequence>
<dbReference type="PANTHER" id="PTHR24410:SF41">
    <property type="entry name" value="HL07962P"/>
    <property type="match status" value="1"/>
</dbReference>
<organism evidence="2 3">
    <name type="scientific">Biomphalaria glabrata</name>
    <name type="common">Bloodfluke planorb</name>
    <name type="synonym">Freshwater snail</name>
    <dbReference type="NCBI Taxonomy" id="6526"/>
    <lineage>
        <taxon>Eukaryota</taxon>
        <taxon>Metazoa</taxon>
        <taxon>Spiralia</taxon>
        <taxon>Lophotrochozoa</taxon>
        <taxon>Mollusca</taxon>
        <taxon>Gastropoda</taxon>
        <taxon>Heterobranchia</taxon>
        <taxon>Euthyneura</taxon>
        <taxon>Panpulmonata</taxon>
        <taxon>Hygrophila</taxon>
        <taxon>Lymnaeoidea</taxon>
        <taxon>Planorbidae</taxon>
        <taxon>Biomphalaria</taxon>
    </lineage>
</organism>
<dbReference type="Gene3D" id="1.25.40.420">
    <property type="match status" value="1"/>
</dbReference>
<dbReference type="VEuPathDB" id="VectorBase:BGLB033331"/>
<gene>
    <name evidence="2" type="primary">106052792</name>
</gene>
<dbReference type="EnsemblMetazoa" id="BGLB033331-RB">
    <property type="protein sequence ID" value="BGLB033331-PB"/>
    <property type="gene ID" value="BGLB033331"/>
</dbReference>
<dbReference type="CDD" id="cd18493">
    <property type="entry name" value="BACK_BTBD17"/>
    <property type="match status" value="1"/>
</dbReference>
<dbReference type="SUPFAM" id="SSF54695">
    <property type="entry name" value="POZ domain"/>
    <property type="match status" value="1"/>
</dbReference>
<dbReference type="PROSITE" id="PS50097">
    <property type="entry name" value="BTB"/>
    <property type="match status" value="1"/>
</dbReference>
<dbReference type="InterPro" id="IPR011333">
    <property type="entry name" value="SKP1/BTB/POZ_sf"/>
</dbReference>
<name>A0A2C9LNU0_BIOGL</name>
<evidence type="ECO:0000313" key="3">
    <source>
        <dbReference type="Proteomes" id="UP000076420"/>
    </source>
</evidence>
<protein>
    <recommendedName>
        <fullName evidence="1">BTB domain-containing protein</fullName>
    </recommendedName>
</protein>
<reference evidence="2" key="1">
    <citation type="submission" date="2020-05" db="UniProtKB">
        <authorList>
            <consortium name="EnsemblMetazoa"/>
        </authorList>
    </citation>
    <scope>IDENTIFICATION</scope>
    <source>
        <strain evidence="2">BB02</strain>
    </source>
</reference>
<feature type="domain" description="BTB" evidence="1">
    <location>
        <begin position="17"/>
        <end position="87"/>
    </location>
</feature>
<proteinExistence type="predicted"/>
<dbReference type="InterPro" id="IPR011705">
    <property type="entry name" value="BACK"/>
</dbReference>
<evidence type="ECO:0000259" key="1">
    <source>
        <dbReference type="PROSITE" id="PS50097"/>
    </source>
</evidence>
<dbReference type="SMART" id="SM00225">
    <property type="entry name" value="BTB"/>
    <property type="match status" value="1"/>
</dbReference>